<name>A0A4U8SBC5_9HELI</name>
<sequence length="67" mass="8126">MQEIYNRVQQGDRWKQKLRVCQSYHNVNEFTSDLNDIIKHAKEREKQRFLRSNASVQDKIAYIRTSL</sequence>
<dbReference type="EMBL" id="JRPL02000009">
    <property type="protein sequence ID" value="TLD83349.1"/>
    <property type="molecule type" value="Genomic_DNA"/>
</dbReference>
<dbReference type="Proteomes" id="UP000029878">
    <property type="component" value="Unassembled WGS sequence"/>
</dbReference>
<comment type="caution">
    <text evidence="1">The sequence shown here is derived from an EMBL/GenBank/DDBJ whole genome shotgun (WGS) entry which is preliminary data.</text>
</comment>
<proteinExistence type="predicted"/>
<organism evidence="1 2">
    <name type="scientific">Helicobacter trogontum</name>
    <dbReference type="NCBI Taxonomy" id="50960"/>
    <lineage>
        <taxon>Bacteria</taxon>
        <taxon>Pseudomonadati</taxon>
        <taxon>Campylobacterota</taxon>
        <taxon>Epsilonproteobacteria</taxon>
        <taxon>Campylobacterales</taxon>
        <taxon>Helicobacteraceae</taxon>
        <taxon>Helicobacter</taxon>
    </lineage>
</organism>
<dbReference type="RefSeq" id="WP_138069875.1">
    <property type="nucleotide sequence ID" value="NZ_FZNG01000008.1"/>
</dbReference>
<gene>
    <name evidence="1" type="ORF">LS81_005275</name>
</gene>
<protein>
    <submittedName>
        <fullName evidence="1">Uncharacterized protein</fullName>
    </submittedName>
</protein>
<evidence type="ECO:0000313" key="1">
    <source>
        <dbReference type="EMBL" id="TLD83349.1"/>
    </source>
</evidence>
<accession>A0A4U8SBC5</accession>
<reference evidence="1 2" key="1">
    <citation type="journal article" date="2014" name="Genome Announc.">
        <title>Draft genome sequences of eight enterohepatic helicobacter species isolated from both laboratory and wild rodents.</title>
        <authorList>
            <person name="Sheh A."/>
            <person name="Shen Z."/>
            <person name="Fox J.G."/>
        </authorList>
    </citation>
    <scope>NUCLEOTIDE SEQUENCE [LARGE SCALE GENOMIC DNA]</scope>
    <source>
        <strain evidence="1 2">ATCC 700114</strain>
    </source>
</reference>
<evidence type="ECO:0000313" key="2">
    <source>
        <dbReference type="Proteomes" id="UP000029878"/>
    </source>
</evidence>
<dbReference type="AlphaFoldDB" id="A0A4U8SBC5"/>